<evidence type="ECO:0000256" key="1">
    <source>
        <dbReference type="ARBA" id="ARBA00006484"/>
    </source>
</evidence>
<dbReference type="InterPro" id="IPR036291">
    <property type="entry name" value="NAD(P)-bd_dom_sf"/>
</dbReference>
<dbReference type="Gene3D" id="3.40.50.720">
    <property type="entry name" value="NAD(P)-binding Rossmann-like Domain"/>
    <property type="match status" value="1"/>
</dbReference>
<comment type="similarity">
    <text evidence="1">Belongs to the short-chain dehydrogenases/reductases (SDR) family.</text>
</comment>
<dbReference type="EMBL" id="JACHOA010000004">
    <property type="protein sequence ID" value="MBB4614236.1"/>
    <property type="molecule type" value="Genomic_DNA"/>
</dbReference>
<dbReference type="PANTHER" id="PTHR42879">
    <property type="entry name" value="3-OXOACYL-(ACYL-CARRIER-PROTEIN) REDUCTASE"/>
    <property type="match status" value="1"/>
</dbReference>
<dbReference type="PRINTS" id="PR00081">
    <property type="entry name" value="GDHRDH"/>
</dbReference>
<evidence type="ECO:0000313" key="3">
    <source>
        <dbReference type="Proteomes" id="UP000538566"/>
    </source>
</evidence>
<dbReference type="SUPFAM" id="SSF51735">
    <property type="entry name" value="NAD(P)-binding Rossmann-fold domains"/>
    <property type="match status" value="1"/>
</dbReference>
<dbReference type="InterPro" id="IPR002347">
    <property type="entry name" value="SDR_fam"/>
</dbReference>
<comment type="caution">
    <text evidence="2">The sequence shown here is derived from an EMBL/GenBank/DDBJ whole genome shotgun (WGS) entry which is preliminary data.</text>
</comment>
<sequence length="256" mass="26938">MDLKLKYKAAIVAGGSRGCGFAISGALAAEGAKVVITGREAEHVNKAVEQIRADGGTASGVVADMSNASGAKRIVDEAHAAFGPISVLVVNPRSASQTRGFEALTDEELDDAHQTWVMSIARLARGVLPDMKAAQWGRILCIGSIGMKVLHLEDPMYAQNLRVAAAALIKTLSHEYGTFGITANTIATGPFMSEVARRYMETGGLSAETMLAKTASGRWGDPKEMGAVAAFLCSDQASFITGETIRVDSGYTHSLF</sequence>
<dbReference type="PANTHER" id="PTHR42879:SF6">
    <property type="entry name" value="NADPH-DEPENDENT REDUCTASE BACG"/>
    <property type="match status" value="1"/>
</dbReference>
<accession>A0A7W7EUR9</accession>
<dbReference type="InterPro" id="IPR050259">
    <property type="entry name" value="SDR"/>
</dbReference>
<dbReference type="Pfam" id="PF13561">
    <property type="entry name" value="adh_short_C2"/>
    <property type="match status" value="1"/>
</dbReference>
<evidence type="ECO:0000313" key="2">
    <source>
        <dbReference type="EMBL" id="MBB4614236.1"/>
    </source>
</evidence>
<keyword evidence="3" id="KW-1185">Reference proteome</keyword>
<reference evidence="2 3" key="1">
    <citation type="submission" date="2020-08" db="EMBL/GenBank/DDBJ databases">
        <title>Genomic Encyclopedia of Type Strains, Phase IV (KMG-IV): sequencing the most valuable type-strain genomes for metagenomic binning, comparative biology and taxonomic classification.</title>
        <authorList>
            <person name="Goeker M."/>
        </authorList>
    </citation>
    <scope>NUCLEOTIDE SEQUENCE [LARGE SCALE GENOMIC DNA]</scope>
    <source>
        <strain evidence="2 3">DSM 17507</strain>
    </source>
</reference>
<name>A0A7W7EUR9_9SPHN</name>
<dbReference type="Proteomes" id="UP000538566">
    <property type="component" value="Unassembled WGS sequence"/>
</dbReference>
<dbReference type="OrthoDB" id="9793325at2"/>
<proteinExistence type="inferred from homology"/>
<protein>
    <submittedName>
        <fullName evidence="2">NAD(P)-dependent dehydrogenase (Short-subunit alcohol dehydrogenase family)</fullName>
    </submittedName>
</protein>
<organism evidence="2 3">
    <name type="scientific">Novosphingobium taihuense</name>
    <dbReference type="NCBI Taxonomy" id="260085"/>
    <lineage>
        <taxon>Bacteria</taxon>
        <taxon>Pseudomonadati</taxon>
        <taxon>Pseudomonadota</taxon>
        <taxon>Alphaproteobacteria</taxon>
        <taxon>Sphingomonadales</taxon>
        <taxon>Sphingomonadaceae</taxon>
        <taxon>Novosphingobium</taxon>
    </lineage>
</organism>
<dbReference type="RefSeq" id="WP_158637691.1">
    <property type="nucleotide sequence ID" value="NZ_JACHOA010000004.1"/>
</dbReference>
<gene>
    <name evidence="2" type="ORF">GGR37_002522</name>
</gene>
<dbReference type="AlphaFoldDB" id="A0A7W7EUR9"/>